<dbReference type="InterPro" id="IPR006175">
    <property type="entry name" value="YjgF/YER057c/UK114"/>
</dbReference>
<dbReference type="Pfam" id="PF01042">
    <property type="entry name" value="Ribonuc_L-PSP"/>
    <property type="match status" value="1"/>
</dbReference>
<dbReference type="Proteomes" id="UP000655366">
    <property type="component" value="Unassembled WGS sequence"/>
</dbReference>
<reference evidence="2 3" key="1">
    <citation type="submission" date="2020-11" db="EMBL/GenBank/DDBJ databases">
        <title>Arthrobacter antarcticus sp. nov., isolated from Antarctic Soil.</title>
        <authorList>
            <person name="Li J."/>
        </authorList>
    </citation>
    <scope>NUCLEOTIDE SEQUENCE [LARGE SCALE GENOMIC DNA]</scope>
    <source>
        <strain evidence="2 3">Z1-20</strain>
    </source>
</reference>
<dbReference type="PANTHER" id="PTHR11803:SF58">
    <property type="entry name" value="PROTEIN HMF1-RELATED"/>
    <property type="match status" value="1"/>
</dbReference>
<protein>
    <submittedName>
        <fullName evidence="2">RidA family protein</fullName>
    </submittedName>
</protein>
<dbReference type="Gene3D" id="3.30.1330.40">
    <property type="entry name" value="RutC-like"/>
    <property type="match status" value="1"/>
</dbReference>
<dbReference type="EMBL" id="JADNYM010000032">
    <property type="protein sequence ID" value="MBG0741532.1"/>
    <property type="molecule type" value="Genomic_DNA"/>
</dbReference>
<dbReference type="GO" id="GO:0005829">
    <property type="term" value="C:cytosol"/>
    <property type="evidence" value="ECO:0007669"/>
    <property type="project" value="TreeGrafter"/>
</dbReference>
<proteinExistence type="inferred from homology"/>
<dbReference type="AlphaFoldDB" id="A0A931CMW7"/>
<accession>A0A931CMW7</accession>
<evidence type="ECO:0000313" key="2">
    <source>
        <dbReference type="EMBL" id="MBG0741532.1"/>
    </source>
</evidence>
<evidence type="ECO:0000313" key="3">
    <source>
        <dbReference type="Proteomes" id="UP000655366"/>
    </source>
</evidence>
<gene>
    <name evidence="2" type="ORF">IV500_19395</name>
</gene>
<organism evidence="2 3">
    <name type="scientific">Arthrobacter terrae</name>
    <dbReference type="NCBI Taxonomy" id="2935737"/>
    <lineage>
        <taxon>Bacteria</taxon>
        <taxon>Bacillati</taxon>
        <taxon>Actinomycetota</taxon>
        <taxon>Actinomycetes</taxon>
        <taxon>Micrococcales</taxon>
        <taxon>Micrococcaceae</taxon>
        <taxon>Arthrobacter</taxon>
    </lineage>
</organism>
<keyword evidence="3" id="KW-1185">Reference proteome</keyword>
<name>A0A931CMW7_9MICC</name>
<evidence type="ECO:0000256" key="1">
    <source>
        <dbReference type="ARBA" id="ARBA00010552"/>
    </source>
</evidence>
<sequence length="142" mass="15051">MASHVSALPELPHGGPVSSIERIQFSDGKPRPYSASAAVNGIIFLCGQIPARADGTTPADIAGQVVQAFDNLENALADAHSNLSSLLKLTVFLADLDEFDDFNAAYLTRLSGHPLPPRTTVQVARFRGQKRIEIDAVAAVTA</sequence>
<comment type="similarity">
    <text evidence="1">Belongs to the RutC family.</text>
</comment>
<dbReference type="GO" id="GO:0019239">
    <property type="term" value="F:deaminase activity"/>
    <property type="evidence" value="ECO:0007669"/>
    <property type="project" value="TreeGrafter"/>
</dbReference>
<comment type="caution">
    <text evidence="2">The sequence shown here is derived from an EMBL/GenBank/DDBJ whole genome shotgun (WGS) entry which is preliminary data.</text>
</comment>
<dbReference type="PANTHER" id="PTHR11803">
    <property type="entry name" value="2-IMINOBUTANOATE/2-IMINOPROPANOATE DEAMINASE RIDA"/>
    <property type="match status" value="1"/>
</dbReference>
<dbReference type="SUPFAM" id="SSF55298">
    <property type="entry name" value="YjgF-like"/>
    <property type="match status" value="1"/>
</dbReference>
<dbReference type="CDD" id="cd00448">
    <property type="entry name" value="YjgF_YER057c_UK114_family"/>
    <property type="match status" value="1"/>
</dbReference>
<dbReference type="InterPro" id="IPR035959">
    <property type="entry name" value="RutC-like_sf"/>
</dbReference>